<dbReference type="PANTHER" id="PTHR43280:SF2">
    <property type="entry name" value="HTH-TYPE TRANSCRIPTIONAL REGULATOR EXSA"/>
    <property type="match status" value="1"/>
</dbReference>
<reference evidence="5 6" key="1">
    <citation type="submission" date="2020-01" db="EMBL/GenBank/DDBJ databases">
        <title>Paenibacillus soybeanensis sp. nov. isolated from the nodules of soybean (Glycine max(L.) Merr).</title>
        <authorList>
            <person name="Wang H."/>
        </authorList>
    </citation>
    <scope>NUCLEOTIDE SEQUENCE [LARGE SCALE GENOMIC DNA]</scope>
    <source>
        <strain evidence="5 6">T1</strain>
    </source>
</reference>
<evidence type="ECO:0000259" key="4">
    <source>
        <dbReference type="PROSITE" id="PS01124"/>
    </source>
</evidence>
<proteinExistence type="predicted"/>
<evidence type="ECO:0000256" key="3">
    <source>
        <dbReference type="ARBA" id="ARBA00023163"/>
    </source>
</evidence>
<dbReference type="InterPro" id="IPR003313">
    <property type="entry name" value="AraC-bd"/>
</dbReference>
<feature type="domain" description="HTH araC/xylS-type" evidence="4">
    <location>
        <begin position="183"/>
        <end position="281"/>
    </location>
</feature>
<keyword evidence="6" id="KW-1185">Reference proteome</keyword>
<dbReference type="Proteomes" id="UP000665561">
    <property type="component" value="Unassembled WGS sequence"/>
</dbReference>
<dbReference type="PANTHER" id="PTHR43280">
    <property type="entry name" value="ARAC-FAMILY TRANSCRIPTIONAL REGULATOR"/>
    <property type="match status" value="1"/>
</dbReference>
<name>A0ABW9XXA7_9BACL</name>
<evidence type="ECO:0000256" key="2">
    <source>
        <dbReference type="ARBA" id="ARBA00023125"/>
    </source>
</evidence>
<dbReference type="Gene3D" id="1.10.10.60">
    <property type="entry name" value="Homeodomain-like"/>
    <property type="match status" value="2"/>
</dbReference>
<evidence type="ECO:0000313" key="5">
    <source>
        <dbReference type="EMBL" id="NBD27250.1"/>
    </source>
</evidence>
<keyword evidence="1" id="KW-0805">Transcription regulation</keyword>
<dbReference type="SUPFAM" id="SSF46689">
    <property type="entry name" value="Homeodomain-like"/>
    <property type="match status" value="2"/>
</dbReference>
<dbReference type="InterPro" id="IPR009057">
    <property type="entry name" value="Homeodomain-like_sf"/>
</dbReference>
<protein>
    <submittedName>
        <fullName evidence="5">Helix-turn-helix domain-containing protein</fullName>
    </submittedName>
</protein>
<dbReference type="PROSITE" id="PS01124">
    <property type="entry name" value="HTH_ARAC_FAMILY_2"/>
    <property type="match status" value="1"/>
</dbReference>
<sequence>MNHEAIIELLTPPLPYYLGAGRSDFRIGEQHPNRRNLGIYDLLIIAKGELHIGENGQQWALTEGDTMLLLPNGEHYSVKACERETSFYWVHFEHANRPADVSSAPNAGLDYASRPFGNPHALRIRKHARLSDPESAFGLVRQLLALPAGDSFWEEQHLLAGLLAMLMTGGADAAESPSSRLAERAAAYLQQNYRSDITNESLAAALHFHPNHIVRCMKSRYGRTPIHYLHDFRLERAKRLLISTDWSIDRIAGEVGFRYAPYFSACFKRGIGLSPLRFRKQYWH</sequence>
<keyword evidence="3" id="KW-0804">Transcription</keyword>
<dbReference type="SMART" id="SM00342">
    <property type="entry name" value="HTH_ARAC"/>
    <property type="match status" value="1"/>
</dbReference>
<keyword evidence="2" id="KW-0238">DNA-binding</keyword>
<evidence type="ECO:0000256" key="1">
    <source>
        <dbReference type="ARBA" id="ARBA00023015"/>
    </source>
</evidence>
<dbReference type="EMBL" id="JAAAMV010000026">
    <property type="protein sequence ID" value="NBD27250.1"/>
    <property type="molecule type" value="Genomic_DNA"/>
</dbReference>
<organism evidence="5 6">
    <name type="scientific">Paenibacillus glycinis</name>
    <dbReference type="NCBI Taxonomy" id="2697035"/>
    <lineage>
        <taxon>Bacteria</taxon>
        <taxon>Bacillati</taxon>
        <taxon>Bacillota</taxon>
        <taxon>Bacilli</taxon>
        <taxon>Bacillales</taxon>
        <taxon>Paenibacillaceae</taxon>
        <taxon>Paenibacillus</taxon>
    </lineage>
</organism>
<comment type="caution">
    <text evidence="5">The sequence shown here is derived from an EMBL/GenBank/DDBJ whole genome shotgun (WGS) entry which is preliminary data.</text>
</comment>
<dbReference type="Pfam" id="PF12833">
    <property type="entry name" value="HTH_18"/>
    <property type="match status" value="1"/>
</dbReference>
<accession>A0ABW9XXA7</accession>
<dbReference type="InterPro" id="IPR037923">
    <property type="entry name" value="HTH-like"/>
</dbReference>
<dbReference type="SUPFAM" id="SSF51215">
    <property type="entry name" value="Regulatory protein AraC"/>
    <property type="match status" value="1"/>
</dbReference>
<evidence type="ECO:0000313" key="6">
    <source>
        <dbReference type="Proteomes" id="UP000665561"/>
    </source>
</evidence>
<dbReference type="RefSeq" id="WP_161746274.1">
    <property type="nucleotide sequence ID" value="NZ_JAAAMV010000026.1"/>
</dbReference>
<gene>
    <name evidence="5" type="ORF">GT019_25555</name>
</gene>
<dbReference type="Pfam" id="PF02311">
    <property type="entry name" value="AraC_binding"/>
    <property type="match status" value="1"/>
</dbReference>
<dbReference type="InterPro" id="IPR018060">
    <property type="entry name" value="HTH_AraC"/>
</dbReference>